<evidence type="ECO:0000313" key="3">
    <source>
        <dbReference type="EMBL" id="RUO38512.1"/>
    </source>
</evidence>
<reference evidence="4" key="1">
    <citation type="journal article" date="2018" name="Front. Microbiol.">
        <title>Genome-Based Analysis Reveals the Taxonomy and Diversity of the Family Idiomarinaceae.</title>
        <authorList>
            <person name="Liu Y."/>
            <person name="Lai Q."/>
            <person name="Shao Z."/>
        </authorList>
    </citation>
    <scope>NUCLEOTIDE SEQUENCE [LARGE SCALE GENOMIC DNA]</scope>
    <source>
        <strain evidence="4">AIS</strain>
    </source>
</reference>
<evidence type="ECO:0000313" key="4">
    <source>
        <dbReference type="Proteomes" id="UP000286934"/>
    </source>
</evidence>
<dbReference type="SUPFAM" id="SSF52833">
    <property type="entry name" value="Thioredoxin-like"/>
    <property type="match status" value="1"/>
</dbReference>
<dbReference type="EMBL" id="PIPP01000001">
    <property type="protein sequence ID" value="RUO38512.1"/>
    <property type="molecule type" value="Genomic_DNA"/>
</dbReference>
<comment type="similarity">
    <text evidence="1 2">Belongs to the ArsC family.</text>
</comment>
<accession>A0A432WXK5</accession>
<evidence type="ECO:0000256" key="1">
    <source>
        <dbReference type="ARBA" id="ARBA00007198"/>
    </source>
</evidence>
<dbReference type="AlphaFoldDB" id="A0A432WXK5"/>
<dbReference type="InterPro" id="IPR036249">
    <property type="entry name" value="Thioredoxin-like_sf"/>
</dbReference>
<dbReference type="NCBIfam" id="TIGR01617">
    <property type="entry name" value="arsC_related"/>
    <property type="match status" value="1"/>
</dbReference>
<organism evidence="3 4">
    <name type="scientific">Aliidiomarina shirensis</name>
    <dbReference type="NCBI Taxonomy" id="1048642"/>
    <lineage>
        <taxon>Bacteria</taxon>
        <taxon>Pseudomonadati</taxon>
        <taxon>Pseudomonadota</taxon>
        <taxon>Gammaproteobacteria</taxon>
        <taxon>Alteromonadales</taxon>
        <taxon>Idiomarinaceae</taxon>
        <taxon>Aliidiomarina</taxon>
    </lineage>
</organism>
<dbReference type="PROSITE" id="PS51353">
    <property type="entry name" value="ARSC"/>
    <property type="match status" value="1"/>
</dbReference>
<dbReference type="InterPro" id="IPR006660">
    <property type="entry name" value="Arsenate_reductase-like"/>
</dbReference>
<dbReference type="OrthoDB" id="9803749at2"/>
<comment type="caution">
    <text evidence="3">The sequence shown here is derived from an EMBL/GenBank/DDBJ whole genome shotgun (WGS) entry which is preliminary data.</text>
</comment>
<sequence length="116" mass="13197">MSLVVFGIKNCDTVRKSLKWLKEHDVDYQFADLKTEQLAGSTIEHWVNAVGIDVLVNKRGTTWRQLPDDDKGELTLPRTIHLIQSHPTLLKRPVVVKGSEITVGFNEAEWQERFGG</sequence>
<gene>
    <name evidence="3" type="ORF">CWE13_02400</name>
</gene>
<keyword evidence="4" id="KW-1185">Reference proteome</keyword>
<proteinExistence type="inferred from homology"/>
<name>A0A432WXK5_9GAMM</name>
<dbReference type="PANTHER" id="PTHR30041">
    <property type="entry name" value="ARSENATE REDUCTASE"/>
    <property type="match status" value="1"/>
</dbReference>
<dbReference type="PANTHER" id="PTHR30041:SF8">
    <property type="entry name" value="PROTEIN YFFB"/>
    <property type="match status" value="1"/>
</dbReference>
<dbReference type="InterPro" id="IPR006504">
    <property type="entry name" value="Tscrpt_reg_Spx/MgsR"/>
</dbReference>
<protein>
    <submittedName>
        <fullName evidence="3">Arsenate reductase</fullName>
    </submittedName>
</protein>
<dbReference type="Proteomes" id="UP000286934">
    <property type="component" value="Unassembled WGS sequence"/>
</dbReference>
<dbReference type="Gene3D" id="3.40.30.10">
    <property type="entry name" value="Glutaredoxin"/>
    <property type="match status" value="1"/>
</dbReference>
<evidence type="ECO:0000256" key="2">
    <source>
        <dbReference type="PROSITE-ProRule" id="PRU01282"/>
    </source>
</evidence>
<dbReference type="RefSeq" id="WP_126805730.1">
    <property type="nucleotide sequence ID" value="NZ_PIPP01000001.1"/>
</dbReference>
<dbReference type="Pfam" id="PF03960">
    <property type="entry name" value="ArsC"/>
    <property type="match status" value="1"/>
</dbReference>